<dbReference type="Proteomes" id="UP000297386">
    <property type="component" value="Plasmid p08-4425.1"/>
</dbReference>
<accession>A0A4P7Y1H1</accession>
<dbReference type="EMBL" id="CP039559">
    <property type="protein sequence ID" value="QCF80080.1"/>
    <property type="molecule type" value="Genomic_DNA"/>
</dbReference>
<name>A0A4P7Y1H1_SALET</name>
<dbReference type="AlphaFoldDB" id="A0A4P7Y1H1"/>
<evidence type="ECO:0000313" key="2">
    <source>
        <dbReference type="Proteomes" id="UP000297386"/>
    </source>
</evidence>
<protein>
    <submittedName>
        <fullName evidence="1">Uncharacterized protein</fullName>
    </submittedName>
</protein>
<evidence type="ECO:0000313" key="1">
    <source>
        <dbReference type="EMBL" id="QCF80080.1"/>
    </source>
</evidence>
<reference evidence="1 2" key="1">
    <citation type="submission" date="2019-04" db="EMBL/GenBank/DDBJ databases">
        <title>Complete genome sequences of Canadian Typhimurium and I 1,4,[5],12:i:-.</title>
        <authorList>
            <person name="Schonfeld J."/>
            <person name="Clark C."/>
            <person name="Johnson R."/>
            <person name="Labbe G."/>
            <person name="Liu K."/>
            <person name="Robertson J."/>
            <person name="Nash J.H.E."/>
        </authorList>
    </citation>
    <scope>NUCLEOTIDE SEQUENCE [LARGE SCALE GENOMIC DNA]</scope>
    <source>
        <strain evidence="2">84833166</strain>
        <plasmid evidence="1 2">p08-4425.1</plasmid>
    </source>
</reference>
<proteinExistence type="predicted"/>
<geneLocation type="plasmid" evidence="1 2">
    <name>p08-4425.1</name>
</geneLocation>
<sequence length="113" mass="12693">MPVGDQLFALQRGETLLGQYRQYGNVGYTVVTPCVKQHLPGASVVTAHFHFLFRSMAGGNSLLIETFILGSRALLQCRINKGVKRVRTIRCISQIGFHNTLYEHIPFARHPLL</sequence>
<organism evidence="1 2">
    <name type="scientific">Salmonella enterica subsp. enterica serovar 1,4,[5],12:i:-</name>
    <dbReference type="NCBI Taxonomy" id="2583588"/>
    <lineage>
        <taxon>Bacteria</taxon>
        <taxon>Pseudomonadati</taxon>
        <taxon>Pseudomonadota</taxon>
        <taxon>Gammaproteobacteria</taxon>
        <taxon>Enterobacterales</taxon>
        <taxon>Enterobacteriaceae</taxon>
        <taxon>Salmonella</taxon>
    </lineage>
</organism>
<keyword evidence="1" id="KW-0614">Plasmid</keyword>
<gene>
    <name evidence="1" type="ORF">E5N87_24445</name>
</gene>